<dbReference type="Pfam" id="PF00612">
    <property type="entry name" value="IQ"/>
    <property type="match status" value="1"/>
</dbReference>
<reference evidence="1" key="1">
    <citation type="journal article" date="2020" name="Nature">
        <title>Giant virus diversity and host interactions through global metagenomics.</title>
        <authorList>
            <person name="Schulz F."/>
            <person name="Roux S."/>
            <person name="Paez-Espino D."/>
            <person name="Jungbluth S."/>
            <person name="Walsh D.A."/>
            <person name="Denef V.J."/>
            <person name="McMahon K.D."/>
            <person name="Konstantinidis K.T."/>
            <person name="Eloe-Fadrosh E.A."/>
            <person name="Kyrpides N.C."/>
            <person name="Woyke T."/>
        </authorList>
    </citation>
    <scope>NUCLEOTIDE SEQUENCE</scope>
    <source>
        <strain evidence="1">GVMAG-S-3300013014-104</strain>
    </source>
</reference>
<organism evidence="1">
    <name type="scientific">viral metagenome</name>
    <dbReference type="NCBI Taxonomy" id="1070528"/>
    <lineage>
        <taxon>unclassified sequences</taxon>
        <taxon>metagenomes</taxon>
        <taxon>organismal metagenomes</taxon>
    </lineage>
</organism>
<dbReference type="InterPro" id="IPR000048">
    <property type="entry name" value="IQ_motif_EF-hand-BS"/>
</dbReference>
<protein>
    <recommendedName>
        <fullName evidence="2">SAP domain-containing protein</fullName>
    </recommendedName>
</protein>
<sequence length="355" mass="41461">MNQTIKNESNNNDYLSFLSEKVSKYLQPSKKMEKIDNGIMDYIPKFGDSDFLLRYNYNVQQLKVFAKIYKLKVAGNKMQLVSRIYSFLYLSNSMVKIQKIIRGYLQRKLINCHGPAFKNRFICTNTFDFLSMEDLPEIPTEQFFSFKDEDGFIYGFDLLSIHNLIYKCNGAIKNPFNMKPISSKVIEDLRSLLRLSRLFKIKICTEIEDVTKEVSNKKSIELRALSLFQNIDSLGNYSNAEWFLTLNRNQLIKFLRELVDIWSYRAPLTLETKRDICPPQGNPFQRLPSFNILQTMENFEEVRKHILDVIDKFVNTGIDKDNKCLGAYYVLGALTLVNNDAALTMPWLYQAVTYM</sequence>
<proteinExistence type="predicted"/>
<evidence type="ECO:0000313" key="1">
    <source>
        <dbReference type="EMBL" id="QHU19171.1"/>
    </source>
</evidence>
<dbReference type="EMBL" id="MN740945">
    <property type="protein sequence ID" value="QHU19171.1"/>
    <property type="molecule type" value="Genomic_DNA"/>
</dbReference>
<dbReference type="PROSITE" id="PS50096">
    <property type="entry name" value="IQ"/>
    <property type="match status" value="1"/>
</dbReference>
<evidence type="ECO:0008006" key="2">
    <source>
        <dbReference type="Google" id="ProtNLM"/>
    </source>
</evidence>
<accession>A0A6C0KPR6</accession>
<dbReference type="AlphaFoldDB" id="A0A6C0KPR6"/>
<name>A0A6C0KPR6_9ZZZZ</name>